<dbReference type="PROSITE" id="PS00108">
    <property type="entry name" value="PROTEIN_KINASE_ST"/>
    <property type="match status" value="1"/>
</dbReference>
<dbReference type="GO" id="GO:0005524">
    <property type="term" value="F:ATP binding"/>
    <property type="evidence" value="ECO:0007669"/>
    <property type="project" value="InterPro"/>
</dbReference>
<dbReference type="Proteomes" id="UP000053257">
    <property type="component" value="Unassembled WGS sequence"/>
</dbReference>
<organism evidence="2 3">
    <name type="scientific">Phlebiopsis gigantea (strain 11061_1 CR5-6)</name>
    <name type="common">White-rot fungus</name>
    <name type="synonym">Peniophora gigantea</name>
    <dbReference type="NCBI Taxonomy" id="745531"/>
    <lineage>
        <taxon>Eukaryota</taxon>
        <taxon>Fungi</taxon>
        <taxon>Dikarya</taxon>
        <taxon>Basidiomycota</taxon>
        <taxon>Agaricomycotina</taxon>
        <taxon>Agaricomycetes</taxon>
        <taxon>Polyporales</taxon>
        <taxon>Phanerochaetaceae</taxon>
        <taxon>Phlebiopsis</taxon>
    </lineage>
</organism>
<dbReference type="InterPro" id="IPR001245">
    <property type="entry name" value="Ser-Thr/Tyr_kinase_cat_dom"/>
</dbReference>
<name>A0A0C3S643_PHLG1</name>
<dbReference type="PROSITE" id="PS50011">
    <property type="entry name" value="PROTEIN_KINASE_DOM"/>
    <property type="match status" value="1"/>
</dbReference>
<keyword evidence="3" id="KW-1185">Reference proteome</keyword>
<dbReference type="Gene3D" id="1.10.510.10">
    <property type="entry name" value="Transferase(Phosphotransferase) domain 1"/>
    <property type="match status" value="1"/>
</dbReference>
<dbReference type="InterPro" id="IPR000719">
    <property type="entry name" value="Prot_kinase_dom"/>
</dbReference>
<sequence>MSVALTAVDFIDDMRPTLGPKNMALTLQAIEDAVMEPMWHNKAGFGGRGGYLGDIDGITRVLDDTLTRITEFSTWGYLWGYWYDKQIRQALKESDEDIELAIHGLEIMATNESVNIVKQIQDCPTERAEEIAQRLNQVAQLLSICQESSRSFKDLPVGTLQEDCDAAITFLHDLQEVMHEDESDLHIEGVRVSRTQYNAVFKDVMACLYKIRLETGAKLEVQNFKKELWKIPESLWLQCVPGFMTRMDKGYLYQQEKVMVKRYILSDSSNEATKVRVLGQIKEWSHFRHPRIHNYIGITDNYHELAIVSAFYEKGNITTYTMDNKRKNKYRLLAGAVEGLIYLHEECSVCHGDFKGSNVLITDEGEPLVADFEMSKLFPELLKRTWCEWPRQPTPRWRAAEILAKGLPPTTMSDVWSVGMVMLEVLTGRKPFDYVNADILIYSHVGKDGVRPTRPGNNEQISDDAWRLMEDCWATNPEDRPKMREVHARLLELDAWWEETQPEPPVRTRNMRE</sequence>
<dbReference type="STRING" id="745531.A0A0C3S643"/>
<dbReference type="Pfam" id="PF07714">
    <property type="entry name" value="PK_Tyr_Ser-Thr"/>
    <property type="match status" value="1"/>
</dbReference>
<dbReference type="InterPro" id="IPR008271">
    <property type="entry name" value="Ser/Thr_kinase_AS"/>
</dbReference>
<protein>
    <recommendedName>
        <fullName evidence="1">Protein kinase domain-containing protein</fullName>
    </recommendedName>
</protein>
<gene>
    <name evidence="2" type="ORF">PHLGIDRAFT_121171</name>
</gene>
<reference evidence="2 3" key="1">
    <citation type="journal article" date="2014" name="PLoS Genet.">
        <title>Analysis of the Phlebiopsis gigantea genome, transcriptome and secretome provides insight into its pioneer colonization strategies of wood.</title>
        <authorList>
            <person name="Hori C."/>
            <person name="Ishida T."/>
            <person name="Igarashi K."/>
            <person name="Samejima M."/>
            <person name="Suzuki H."/>
            <person name="Master E."/>
            <person name="Ferreira P."/>
            <person name="Ruiz-Duenas F.J."/>
            <person name="Held B."/>
            <person name="Canessa P."/>
            <person name="Larrondo L.F."/>
            <person name="Schmoll M."/>
            <person name="Druzhinina I.S."/>
            <person name="Kubicek C.P."/>
            <person name="Gaskell J.A."/>
            <person name="Kersten P."/>
            <person name="St John F."/>
            <person name="Glasner J."/>
            <person name="Sabat G."/>
            <person name="Splinter BonDurant S."/>
            <person name="Syed K."/>
            <person name="Yadav J."/>
            <person name="Mgbeahuruike A.C."/>
            <person name="Kovalchuk A."/>
            <person name="Asiegbu F.O."/>
            <person name="Lackner G."/>
            <person name="Hoffmeister D."/>
            <person name="Rencoret J."/>
            <person name="Gutierrez A."/>
            <person name="Sun H."/>
            <person name="Lindquist E."/>
            <person name="Barry K."/>
            <person name="Riley R."/>
            <person name="Grigoriev I.V."/>
            <person name="Henrissat B."/>
            <person name="Kues U."/>
            <person name="Berka R.M."/>
            <person name="Martinez A.T."/>
            <person name="Covert S.F."/>
            <person name="Blanchette R.A."/>
            <person name="Cullen D."/>
        </authorList>
    </citation>
    <scope>NUCLEOTIDE SEQUENCE [LARGE SCALE GENOMIC DNA]</scope>
    <source>
        <strain evidence="2 3">11061_1 CR5-6</strain>
    </source>
</reference>
<dbReference type="InterPro" id="IPR011009">
    <property type="entry name" value="Kinase-like_dom_sf"/>
</dbReference>
<feature type="domain" description="Protein kinase" evidence="1">
    <location>
        <begin position="190"/>
        <end position="490"/>
    </location>
</feature>
<evidence type="ECO:0000313" key="3">
    <source>
        <dbReference type="Proteomes" id="UP000053257"/>
    </source>
</evidence>
<evidence type="ECO:0000259" key="1">
    <source>
        <dbReference type="PROSITE" id="PS50011"/>
    </source>
</evidence>
<dbReference type="PANTHER" id="PTHR44329">
    <property type="entry name" value="SERINE/THREONINE-PROTEIN KINASE TNNI3K-RELATED"/>
    <property type="match status" value="1"/>
</dbReference>
<evidence type="ECO:0000313" key="2">
    <source>
        <dbReference type="EMBL" id="KIP03895.1"/>
    </source>
</evidence>
<dbReference type="EMBL" id="KN840595">
    <property type="protein sequence ID" value="KIP03895.1"/>
    <property type="molecule type" value="Genomic_DNA"/>
</dbReference>
<dbReference type="GO" id="GO:0004674">
    <property type="term" value="F:protein serine/threonine kinase activity"/>
    <property type="evidence" value="ECO:0007669"/>
    <property type="project" value="TreeGrafter"/>
</dbReference>
<accession>A0A0C3S643</accession>
<dbReference type="AlphaFoldDB" id="A0A0C3S643"/>
<dbReference type="SUPFAM" id="SSF56112">
    <property type="entry name" value="Protein kinase-like (PK-like)"/>
    <property type="match status" value="1"/>
</dbReference>
<dbReference type="InterPro" id="IPR051681">
    <property type="entry name" value="Ser/Thr_Kinases-Pseudokinases"/>
</dbReference>
<dbReference type="HOGENOM" id="CLU_000288_7_38_1"/>
<proteinExistence type="predicted"/>
<dbReference type="OrthoDB" id="2800760at2759"/>